<accession>A0AAV4NYJ2</accession>
<keyword evidence="2" id="KW-1185">Reference proteome</keyword>
<comment type="caution">
    <text evidence="1">The sequence shown here is derived from an EMBL/GenBank/DDBJ whole genome shotgun (WGS) entry which is preliminary data.</text>
</comment>
<reference evidence="1 2" key="1">
    <citation type="submission" date="2021-06" db="EMBL/GenBank/DDBJ databases">
        <title>Caerostris extrusa draft genome.</title>
        <authorList>
            <person name="Kono N."/>
            <person name="Arakawa K."/>
        </authorList>
    </citation>
    <scope>NUCLEOTIDE SEQUENCE [LARGE SCALE GENOMIC DNA]</scope>
</reference>
<evidence type="ECO:0000313" key="2">
    <source>
        <dbReference type="Proteomes" id="UP001054945"/>
    </source>
</evidence>
<name>A0AAV4NYJ2_CAEEX</name>
<dbReference type="Proteomes" id="UP001054945">
    <property type="component" value="Unassembled WGS sequence"/>
</dbReference>
<dbReference type="EMBL" id="BPLR01021455">
    <property type="protein sequence ID" value="GIX89836.1"/>
    <property type="molecule type" value="Genomic_DNA"/>
</dbReference>
<gene>
    <name evidence="1" type="ORF">CEXT_206171</name>
</gene>
<evidence type="ECO:0000313" key="1">
    <source>
        <dbReference type="EMBL" id="GIX89836.1"/>
    </source>
</evidence>
<proteinExistence type="predicted"/>
<organism evidence="1 2">
    <name type="scientific">Caerostris extrusa</name>
    <name type="common">Bark spider</name>
    <name type="synonym">Caerostris bankana</name>
    <dbReference type="NCBI Taxonomy" id="172846"/>
    <lineage>
        <taxon>Eukaryota</taxon>
        <taxon>Metazoa</taxon>
        <taxon>Ecdysozoa</taxon>
        <taxon>Arthropoda</taxon>
        <taxon>Chelicerata</taxon>
        <taxon>Arachnida</taxon>
        <taxon>Araneae</taxon>
        <taxon>Araneomorphae</taxon>
        <taxon>Entelegynae</taxon>
        <taxon>Araneoidea</taxon>
        <taxon>Araneidae</taxon>
        <taxon>Caerostris</taxon>
    </lineage>
</organism>
<dbReference type="AlphaFoldDB" id="A0AAV4NYJ2"/>
<sequence length="99" mass="11312">MKETEIVWATVMLVFPCVLEDPERDRNVYWNPEMGHCGGRQSCHCGKVSVMLVFHMCSGSSRNVYASLLWWVSVMLVFHMCSGRSRNVYAGYRGGRQSC</sequence>
<protein>
    <submittedName>
        <fullName evidence="1">Uncharacterized protein</fullName>
    </submittedName>
</protein>